<evidence type="ECO:0000256" key="1">
    <source>
        <dbReference type="SAM" id="MobiDB-lite"/>
    </source>
</evidence>
<dbReference type="WBParaSite" id="sdigi.contig686.g9489.t1">
    <property type="protein sequence ID" value="sdigi.contig686.g9489.t1"/>
    <property type="gene ID" value="sdigi.contig686.g9489"/>
</dbReference>
<protein>
    <submittedName>
        <fullName evidence="3">Uncharacterized protein</fullName>
    </submittedName>
</protein>
<reference evidence="3" key="1">
    <citation type="submission" date="2022-11" db="UniProtKB">
        <authorList>
            <consortium name="WormBaseParasite"/>
        </authorList>
    </citation>
    <scope>IDENTIFICATION</scope>
</reference>
<organism evidence="2 3">
    <name type="scientific">Setaria digitata</name>
    <dbReference type="NCBI Taxonomy" id="48799"/>
    <lineage>
        <taxon>Eukaryota</taxon>
        <taxon>Metazoa</taxon>
        <taxon>Ecdysozoa</taxon>
        <taxon>Nematoda</taxon>
        <taxon>Chromadorea</taxon>
        <taxon>Rhabditida</taxon>
        <taxon>Spirurina</taxon>
        <taxon>Spiruromorpha</taxon>
        <taxon>Filarioidea</taxon>
        <taxon>Setariidae</taxon>
        <taxon>Setaria</taxon>
    </lineage>
</organism>
<name>A0A915Q0E0_9BILA</name>
<keyword evidence="2" id="KW-1185">Reference proteome</keyword>
<proteinExistence type="predicted"/>
<sequence>MILPGRERKRRQIRMRTNAAGRWKQQRVRKLRLQHLLKESSSSTSAAGMYINHPCKQK</sequence>
<evidence type="ECO:0000313" key="2">
    <source>
        <dbReference type="Proteomes" id="UP000887581"/>
    </source>
</evidence>
<evidence type="ECO:0000313" key="3">
    <source>
        <dbReference type="WBParaSite" id="sdigi.contig686.g9489.t1"/>
    </source>
</evidence>
<dbReference type="Proteomes" id="UP000887581">
    <property type="component" value="Unplaced"/>
</dbReference>
<feature type="region of interest" description="Disordered" evidence="1">
    <location>
        <begin position="39"/>
        <end position="58"/>
    </location>
</feature>
<accession>A0A915Q0E0</accession>
<dbReference type="AlphaFoldDB" id="A0A915Q0E0"/>